<name>A0A7V2ZIP4_9BACT</name>
<dbReference type="HAMAP" id="MF_00134_B">
    <property type="entry name" value="IGPS_B"/>
    <property type="match status" value="1"/>
</dbReference>
<comment type="catalytic activity">
    <reaction evidence="1 8">
        <text>1-(2-carboxyphenylamino)-1-deoxy-D-ribulose 5-phosphate + H(+) = (1S,2R)-1-C-(indol-3-yl)glycerol 3-phosphate + CO2 + H2O</text>
        <dbReference type="Rhea" id="RHEA:23476"/>
        <dbReference type="ChEBI" id="CHEBI:15377"/>
        <dbReference type="ChEBI" id="CHEBI:15378"/>
        <dbReference type="ChEBI" id="CHEBI:16526"/>
        <dbReference type="ChEBI" id="CHEBI:58613"/>
        <dbReference type="ChEBI" id="CHEBI:58866"/>
        <dbReference type="EC" id="4.1.1.48"/>
    </reaction>
</comment>
<dbReference type="CDD" id="cd00331">
    <property type="entry name" value="IGPS"/>
    <property type="match status" value="1"/>
</dbReference>
<keyword evidence="5 8" id="KW-0822">Tryptophan biosynthesis</keyword>
<dbReference type="EMBL" id="DSUJ01000008">
    <property type="protein sequence ID" value="HFI90548.1"/>
    <property type="molecule type" value="Genomic_DNA"/>
</dbReference>
<evidence type="ECO:0000259" key="9">
    <source>
        <dbReference type="Pfam" id="PF00218"/>
    </source>
</evidence>
<evidence type="ECO:0000313" key="10">
    <source>
        <dbReference type="EMBL" id="HFI90548.1"/>
    </source>
</evidence>
<dbReference type="InterPro" id="IPR013785">
    <property type="entry name" value="Aldolase_TIM"/>
</dbReference>
<dbReference type="GO" id="GO:0004425">
    <property type="term" value="F:indole-3-glycerol-phosphate synthase activity"/>
    <property type="evidence" value="ECO:0007669"/>
    <property type="project" value="UniProtKB-UniRule"/>
</dbReference>
<dbReference type="PANTHER" id="PTHR22854:SF2">
    <property type="entry name" value="INDOLE-3-GLYCEROL-PHOSPHATE SYNTHASE"/>
    <property type="match status" value="1"/>
</dbReference>
<organism evidence="10">
    <name type="scientific">Ignavibacterium album</name>
    <dbReference type="NCBI Taxonomy" id="591197"/>
    <lineage>
        <taxon>Bacteria</taxon>
        <taxon>Pseudomonadati</taxon>
        <taxon>Ignavibacteriota</taxon>
        <taxon>Ignavibacteria</taxon>
        <taxon>Ignavibacteriales</taxon>
        <taxon>Ignavibacteriaceae</taxon>
        <taxon>Ignavibacterium</taxon>
    </lineage>
</organism>
<dbReference type="InterPro" id="IPR045186">
    <property type="entry name" value="Indole-3-glycerol_P_synth"/>
</dbReference>
<feature type="domain" description="Indole-3-glycerol phosphate synthase" evidence="9">
    <location>
        <begin position="4"/>
        <end position="256"/>
    </location>
</feature>
<proteinExistence type="inferred from homology"/>
<dbReference type="InterPro" id="IPR001468">
    <property type="entry name" value="Indole-3-GlycerolPSynthase_CS"/>
</dbReference>
<evidence type="ECO:0000256" key="5">
    <source>
        <dbReference type="ARBA" id="ARBA00022822"/>
    </source>
</evidence>
<evidence type="ECO:0000256" key="8">
    <source>
        <dbReference type="HAMAP-Rule" id="MF_00134"/>
    </source>
</evidence>
<dbReference type="FunFam" id="3.20.20.70:FF:000024">
    <property type="entry name" value="Indole-3-glycerol phosphate synthase"/>
    <property type="match status" value="1"/>
</dbReference>
<dbReference type="PROSITE" id="PS00614">
    <property type="entry name" value="IGPS"/>
    <property type="match status" value="1"/>
</dbReference>
<evidence type="ECO:0000256" key="2">
    <source>
        <dbReference type="ARBA" id="ARBA00004696"/>
    </source>
</evidence>
<accession>A0A7V2ZIP4</accession>
<dbReference type="Pfam" id="PF00218">
    <property type="entry name" value="IGPS"/>
    <property type="match status" value="1"/>
</dbReference>
<comment type="pathway">
    <text evidence="2 8">Amino-acid biosynthesis; L-tryptophan biosynthesis; L-tryptophan from chorismate: step 4/5.</text>
</comment>
<comment type="similarity">
    <text evidence="8">Belongs to the TrpC family.</text>
</comment>
<dbReference type="NCBIfam" id="NF001377">
    <property type="entry name" value="PRK00278.2-4"/>
    <property type="match status" value="1"/>
</dbReference>
<sequence length="264" mass="30024">MNILEEIIEVKKEEIKNLKKKFSFNSFASMEYFDKPCRSFKSALEKENKISIIAEIKKASPSKGVIRKEFNPLNIAEIYNSSGADAISVLTDEKFFQGHVNYLSDIRKITEKPLLRKDFIIDEYQILEAKAFGADAILLICEILSANQIKDLTDCAIENKLDVLLELHSQNQINKIDFERNKIIGINNRDLKTFEVDLTTTQKVKSAIGQNCIIVSESGISQKKDIDFLKSVGVNAILVGEHLMKSENPGDELKKLIEWCNYEN</sequence>
<dbReference type="UniPathway" id="UPA00035">
    <property type="reaction ID" value="UER00043"/>
</dbReference>
<dbReference type="AlphaFoldDB" id="A0A7V2ZIP4"/>
<reference evidence="10" key="1">
    <citation type="journal article" date="2020" name="mSystems">
        <title>Genome- and Community-Level Interaction Insights into Carbon Utilization and Element Cycling Functions of Hydrothermarchaeota in Hydrothermal Sediment.</title>
        <authorList>
            <person name="Zhou Z."/>
            <person name="Liu Y."/>
            <person name="Xu W."/>
            <person name="Pan J."/>
            <person name="Luo Z.H."/>
            <person name="Li M."/>
        </authorList>
    </citation>
    <scope>NUCLEOTIDE SEQUENCE [LARGE SCALE GENOMIC DNA]</scope>
    <source>
        <strain evidence="10">SpSt-479</strain>
    </source>
</reference>
<dbReference type="InterPro" id="IPR011060">
    <property type="entry name" value="RibuloseP-bd_barrel"/>
</dbReference>
<evidence type="ECO:0000256" key="3">
    <source>
        <dbReference type="ARBA" id="ARBA00022605"/>
    </source>
</evidence>
<dbReference type="Gene3D" id="3.20.20.70">
    <property type="entry name" value="Aldolase class I"/>
    <property type="match status" value="1"/>
</dbReference>
<keyword evidence="4 8" id="KW-0210">Decarboxylase</keyword>
<keyword evidence="6 8" id="KW-0057">Aromatic amino acid biosynthesis</keyword>
<gene>
    <name evidence="8 10" type="primary">trpC</name>
    <name evidence="10" type="ORF">ENS31_03330</name>
</gene>
<keyword evidence="7 8" id="KW-0456">Lyase</keyword>
<evidence type="ECO:0000256" key="4">
    <source>
        <dbReference type="ARBA" id="ARBA00022793"/>
    </source>
</evidence>
<keyword evidence="3 8" id="KW-0028">Amino-acid biosynthesis</keyword>
<dbReference type="PANTHER" id="PTHR22854">
    <property type="entry name" value="TRYPTOPHAN BIOSYNTHESIS PROTEIN"/>
    <property type="match status" value="1"/>
</dbReference>
<evidence type="ECO:0000256" key="7">
    <source>
        <dbReference type="ARBA" id="ARBA00023239"/>
    </source>
</evidence>
<protein>
    <recommendedName>
        <fullName evidence="8">Indole-3-glycerol phosphate synthase</fullName>
        <shortName evidence="8">IGPS</shortName>
        <ecNumber evidence="8">4.1.1.48</ecNumber>
    </recommendedName>
</protein>
<evidence type="ECO:0000256" key="1">
    <source>
        <dbReference type="ARBA" id="ARBA00001633"/>
    </source>
</evidence>
<dbReference type="GO" id="GO:0004640">
    <property type="term" value="F:phosphoribosylanthranilate isomerase activity"/>
    <property type="evidence" value="ECO:0007669"/>
    <property type="project" value="TreeGrafter"/>
</dbReference>
<dbReference type="InterPro" id="IPR013798">
    <property type="entry name" value="Indole-3-glycerol_P_synth_dom"/>
</dbReference>
<dbReference type="GO" id="GO:0000162">
    <property type="term" value="P:L-tryptophan biosynthetic process"/>
    <property type="evidence" value="ECO:0007669"/>
    <property type="project" value="UniProtKB-UniRule"/>
</dbReference>
<dbReference type="SUPFAM" id="SSF51366">
    <property type="entry name" value="Ribulose-phoshate binding barrel"/>
    <property type="match status" value="1"/>
</dbReference>
<dbReference type="EC" id="4.1.1.48" evidence="8"/>
<evidence type="ECO:0000256" key="6">
    <source>
        <dbReference type="ARBA" id="ARBA00023141"/>
    </source>
</evidence>
<comment type="caution">
    <text evidence="10">The sequence shown here is derived from an EMBL/GenBank/DDBJ whole genome shotgun (WGS) entry which is preliminary data.</text>
</comment>